<evidence type="ECO:0000256" key="2">
    <source>
        <dbReference type="ARBA" id="ARBA00009306"/>
    </source>
</evidence>
<dbReference type="InterPro" id="IPR035906">
    <property type="entry name" value="MetI-like_sf"/>
</dbReference>
<feature type="transmembrane region" description="Helical" evidence="10">
    <location>
        <begin position="225"/>
        <end position="251"/>
    </location>
</feature>
<evidence type="ECO:0000256" key="7">
    <source>
        <dbReference type="ARBA" id="ARBA00023136"/>
    </source>
</evidence>
<evidence type="ECO:0000256" key="8">
    <source>
        <dbReference type="ARBA" id="ARBA00037215"/>
    </source>
</evidence>
<keyword evidence="5 10" id="KW-0812">Transmembrane</keyword>
<evidence type="ECO:0000256" key="6">
    <source>
        <dbReference type="ARBA" id="ARBA00022989"/>
    </source>
</evidence>
<dbReference type="RefSeq" id="WP_103721520.1">
    <property type="nucleotide sequence ID" value="NZ_PQFZ01000034.1"/>
</dbReference>
<dbReference type="OrthoDB" id="9807402at2"/>
<dbReference type="CDD" id="cd06261">
    <property type="entry name" value="TM_PBP2"/>
    <property type="match status" value="1"/>
</dbReference>
<sequence>MFVLRRLSSALPTLFAVSLLVFLFVDLIPGDPAQILAGPTASNEEIESIRKFLGLNEPLLSRYGQFLRGIFDPSVATSFRTHRPVVVELAERLPNTLIVSIGGLAIGVVLGTLAGIVCAMRPGGIADALITVLTLAGISMPIYWLGLLCIWYFAVNLGWLPAAGASTPMHFVLPILVIATRPAAMFSRLVATSLTESMGRDYLDTARAKGLSETRVVLFHALRNSLIAAVSVAGVQFGGMLGGSVVTETVFGIPGVGRLLVDAVSRADYPVIQYAILMFAVFFVAINLVTDLLTQWLDPRTRDQERLA</sequence>
<feature type="transmembrane region" description="Helical" evidence="10">
    <location>
        <begin position="271"/>
        <end position="293"/>
    </location>
</feature>
<dbReference type="Proteomes" id="UP000236919">
    <property type="component" value="Unassembled WGS sequence"/>
</dbReference>
<feature type="domain" description="ABC transmembrane type-1" evidence="11">
    <location>
        <begin position="93"/>
        <end position="290"/>
    </location>
</feature>
<evidence type="ECO:0000256" key="5">
    <source>
        <dbReference type="ARBA" id="ARBA00022692"/>
    </source>
</evidence>
<keyword evidence="3 10" id="KW-0813">Transport</keyword>
<dbReference type="Pfam" id="PF19300">
    <property type="entry name" value="BPD_transp_1_N"/>
    <property type="match status" value="1"/>
</dbReference>
<evidence type="ECO:0000256" key="3">
    <source>
        <dbReference type="ARBA" id="ARBA00022448"/>
    </source>
</evidence>
<accession>A0A2S4LSH2</accession>
<comment type="function">
    <text evidence="8">Part of the ABC transporter complex GsiABCD involved in glutathione import. Probably responsible for the translocation of the substrate across the membrane.</text>
</comment>
<feature type="transmembrane region" description="Helical" evidence="10">
    <location>
        <begin position="97"/>
        <end position="117"/>
    </location>
</feature>
<comment type="subcellular location">
    <subcellularLocation>
        <location evidence="1 10">Cell membrane</location>
        <topology evidence="1 10">Multi-pass membrane protein</topology>
    </subcellularLocation>
</comment>
<keyword evidence="4" id="KW-1003">Cell membrane</keyword>
<comment type="caution">
    <text evidence="12">The sequence shown here is derived from an EMBL/GenBank/DDBJ whole genome shotgun (WGS) entry which is preliminary data.</text>
</comment>
<keyword evidence="13" id="KW-1185">Reference proteome</keyword>
<evidence type="ECO:0000256" key="9">
    <source>
        <dbReference type="ARBA" id="ARBA00041107"/>
    </source>
</evidence>
<evidence type="ECO:0000256" key="4">
    <source>
        <dbReference type="ARBA" id="ARBA00022475"/>
    </source>
</evidence>
<reference evidence="12 13" key="1">
    <citation type="submission" date="2018-01" db="EMBL/GenBank/DDBJ databases">
        <title>Genomic Encyclopedia of Type Strains, Phase III (KMG-III): the genomes of soil and plant-associated and newly described type strains.</title>
        <authorList>
            <person name="Whitman W."/>
        </authorList>
    </citation>
    <scope>NUCLEOTIDE SEQUENCE [LARGE SCALE GENOMIC DNA]</scope>
    <source>
        <strain evidence="12 13">1131</strain>
    </source>
</reference>
<dbReference type="Gene3D" id="1.10.3720.10">
    <property type="entry name" value="MetI-like"/>
    <property type="match status" value="1"/>
</dbReference>
<dbReference type="PROSITE" id="PS50928">
    <property type="entry name" value="ABC_TM1"/>
    <property type="match status" value="1"/>
</dbReference>
<evidence type="ECO:0000256" key="1">
    <source>
        <dbReference type="ARBA" id="ARBA00004651"/>
    </source>
</evidence>
<dbReference type="PANTHER" id="PTHR43163:SF5">
    <property type="entry name" value="GLUTATHIONE TRANSPORT SYSTEM PERMEASE PROTEIN GSIC"/>
    <property type="match status" value="1"/>
</dbReference>
<protein>
    <recommendedName>
        <fullName evidence="9">Glutathione transport system permease protein GsiC</fullName>
    </recommendedName>
</protein>
<dbReference type="GO" id="GO:0055085">
    <property type="term" value="P:transmembrane transport"/>
    <property type="evidence" value="ECO:0007669"/>
    <property type="project" value="InterPro"/>
</dbReference>
<organism evidence="12 13">
    <name type="scientific">Bosea psychrotolerans</name>
    <dbReference type="NCBI Taxonomy" id="1871628"/>
    <lineage>
        <taxon>Bacteria</taxon>
        <taxon>Pseudomonadati</taxon>
        <taxon>Pseudomonadota</taxon>
        <taxon>Alphaproteobacteria</taxon>
        <taxon>Hyphomicrobiales</taxon>
        <taxon>Boseaceae</taxon>
        <taxon>Bosea</taxon>
    </lineage>
</organism>
<dbReference type="EMBL" id="PQFZ01000034">
    <property type="protein sequence ID" value="POR45403.1"/>
    <property type="molecule type" value="Genomic_DNA"/>
</dbReference>
<gene>
    <name evidence="12" type="ORF">CYD53_1347</name>
</gene>
<evidence type="ECO:0000313" key="13">
    <source>
        <dbReference type="Proteomes" id="UP000236919"/>
    </source>
</evidence>
<dbReference type="PANTHER" id="PTHR43163">
    <property type="entry name" value="DIPEPTIDE TRANSPORT SYSTEM PERMEASE PROTEIN DPPB-RELATED"/>
    <property type="match status" value="1"/>
</dbReference>
<name>A0A2S4LSH2_9HYPH</name>
<feature type="transmembrane region" description="Helical" evidence="10">
    <location>
        <begin position="129"/>
        <end position="153"/>
    </location>
</feature>
<evidence type="ECO:0000313" key="12">
    <source>
        <dbReference type="EMBL" id="POR45403.1"/>
    </source>
</evidence>
<proteinExistence type="inferred from homology"/>
<dbReference type="AlphaFoldDB" id="A0A2S4LSH2"/>
<keyword evidence="7 10" id="KW-0472">Membrane</keyword>
<dbReference type="SUPFAM" id="SSF161098">
    <property type="entry name" value="MetI-like"/>
    <property type="match status" value="1"/>
</dbReference>
<evidence type="ECO:0000259" key="11">
    <source>
        <dbReference type="PROSITE" id="PS50928"/>
    </source>
</evidence>
<dbReference type="GO" id="GO:0005886">
    <property type="term" value="C:plasma membrane"/>
    <property type="evidence" value="ECO:0007669"/>
    <property type="project" value="UniProtKB-SubCell"/>
</dbReference>
<keyword evidence="6 10" id="KW-1133">Transmembrane helix</keyword>
<dbReference type="InterPro" id="IPR000515">
    <property type="entry name" value="MetI-like"/>
</dbReference>
<evidence type="ECO:0000256" key="10">
    <source>
        <dbReference type="RuleBase" id="RU363032"/>
    </source>
</evidence>
<dbReference type="Pfam" id="PF00528">
    <property type="entry name" value="BPD_transp_1"/>
    <property type="match status" value="1"/>
</dbReference>
<dbReference type="InterPro" id="IPR045621">
    <property type="entry name" value="BPD_transp_1_N"/>
</dbReference>
<comment type="similarity">
    <text evidence="2 10">Belongs to the binding-protein-dependent transport system permease family.</text>
</comment>